<dbReference type="Proteomes" id="UP000887578">
    <property type="component" value="Unplaced"/>
</dbReference>
<reference evidence="2" key="1">
    <citation type="submission" date="2022-11" db="UniProtKB">
        <authorList>
            <consortium name="WormBaseParasite"/>
        </authorList>
    </citation>
    <scope>IDENTIFICATION</scope>
</reference>
<organism evidence="1 2">
    <name type="scientific">Panagrolaimus davidi</name>
    <dbReference type="NCBI Taxonomy" id="227884"/>
    <lineage>
        <taxon>Eukaryota</taxon>
        <taxon>Metazoa</taxon>
        <taxon>Ecdysozoa</taxon>
        <taxon>Nematoda</taxon>
        <taxon>Chromadorea</taxon>
        <taxon>Rhabditida</taxon>
        <taxon>Tylenchina</taxon>
        <taxon>Panagrolaimomorpha</taxon>
        <taxon>Panagrolaimoidea</taxon>
        <taxon>Panagrolaimidae</taxon>
        <taxon>Panagrolaimus</taxon>
    </lineage>
</organism>
<accession>A0A914QF35</accession>
<sequence length="458" mass="54860">MKRDLPFFEHIPPLPLPENGRKVLDFNSKVYENEEDLRLGHKYTHFLLHLFAKNWHNILYYPEKLLNIPHFDPMEYMKKDLEGNCPKQIPKAILKKYERCKFLCKQFQRDDLPFDEWILYLNEIENEEAVFGLFEHRLGWKNGCFDKNLWNLYLKLMKENDQIGYLNIYCRYTRFFIEDKEKVEKYRNEIERISKIPLPVSEFWIDTILYEFDFGTKESALKILKRALAFSNSSVDLKIEDILSPTDYFEVLKKMDPVLIPKIDFFDTLEAPHKSPISCFYPRNQIPTLKKTQNFSIPRTIIYYFTQNIKFNHRMLQKLYNSCKYFFAIQSTPICYRLVLGWKESKYDEQSLFLKIEDFNFFGLNNLYITTTLDILADETQPKLLFNLIKRIYKCEAKYGDIDHQTITINELRHISNGLRDEGDMCPWNSKFIGDDGEERFINNDIWDTKFLEANGGN</sequence>
<evidence type="ECO:0000313" key="1">
    <source>
        <dbReference type="Proteomes" id="UP000887578"/>
    </source>
</evidence>
<dbReference type="WBParaSite" id="PDA_v2.g28039.t1">
    <property type="protein sequence ID" value="PDA_v2.g28039.t1"/>
    <property type="gene ID" value="PDA_v2.g28039"/>
</dbReference>
<keyword evidence="1" id="KW-1185">Reference proteome</keyword>
<protein>
    <submittedName>
        <fullName evidence="2">Uncharacterized protein</fullName>
    </submittedName>
</protein>
<proteinExistence type="predicted"/>
<dbReference type="AlphaFoldDB" id="A0A914QF35"/>
<name>A0A914QF35_9BILA</name>
<evidence type="ECO:0000313" key="2">
    <source>
        <dbReference type="WBParaSite" id="PDA_v2.g28039.t1"/>
    </source>
</evidence>